<organism evidence="1 3">
    <name type="scientific">Medicago truncatula</name>
    <name type="common">Barrel medic</name>
    <name type="synonym">Medicago tribuloides</name>
    <dbReference type="NCBI Taxonomy" id="3880"/>
    <lineage>
        <taxon>Eukaryota</taxon>
        <taxon>Viridiplantae</taxon>
        <taxon>Streptophyta</taxon>
        <taxon>Embryophyta</taxon>
        <taxon>Tracheophyta</taxon>
        <taxon>Spermatophyta</taxon>
        <taxon>Magnoliopsida</taxon>
        <taxon>eudicotyledons</taxon>
        <taxon>Gunneridae</taxon>
        <taxon>Pentapetalae</taxon>
        <taxon>rosids</taxon>
        <taxon>fabids</taxon>
        <taxon>Fabales</taxon>
        <taxon>Fabaceae</taxon>
        <taxon>Papilionoideae</taxon>
        <taxon>50 kb inversion clade</taxon>
        <taxon>NPAAA clade</taxon>
        <taxon>Hologalegina</taxon>
        <taxon>IRL clade</taxon>
        <taxon>Trifolieae</taxon>
        <taxon>Medicago</taxon>
    </lineage>
</organism>
<accession>A0A072TKM6</accession>
<dbReference type="HOGENOM" id="CLU_2674890_0_0_1"/>
<protein>
    <submittedName>
        <fullName evidence="1 2">Uncharacterized protein</fullName>
    </submittedName>
</protein>
<proteinExistence type="predicted"/>
<keyword evidence="3" id="KW-1185">Reference proteome</keyword>
<reference evidence="1 3" key="2">
    <citation type="journal article" date="2014" name="BMC Genomics">
        <title>An improved genome release (version Mt4.0) for the model legume Medicago truncatula.</title>
        <authorList>
            <person name="Tang H."/>
            <person name="Krishnakumar V."/>
            <person name="Bidwell S."/>
            <person name="Rosen B."/>
            <person name="Chan A."/>
            <person name="Zhou S."/>
            <person name="Gentzbittel L."/>
            <person name="Childs K.L."/>
            <person name="Yandell M."/>
            <person name="Gundlach H."/>
            <person name="Mayer K.F."/>
            <person name="Schwartz D.C."/>
            <person name="Town C.D."/>
        </authorList>
    </citation>
    <scope>GENOME REANNOTATION</scope>
    <source>
        <strain evidence="1">A17</strain>
        <strain evidence="2 3">cv. Jemalong A17</strain>
    </source>
</reference>
<dbReference type="Proteomes" id="UP000002051">
    <property type="component" value="Chromosome 8"/>
</dbReference>
<dbReference type="EMBL" id="CM001224">
    <property type="protein sequence ID" value="KEH17977.1"/>
    <property type="molecule type" value="Genomic_DNA"/>
</dbReference>
<evidence type="ECO:0000313" key="3">
    <source>
        <dbReference type="Proteomes" id="UP000002051"/>
    </source>
</evidence>
<dbReference type="AlphaFoldDB" id="A0A072TKM6"/>
<reference evidence="2" key="3">
    <citation type="submission" date="2015-04" db="UniProtKB">
        <authorList>
            <consortium name="EnsemblPlants"/>
        </authorList>
    </citation>
    <scope>IDENTIFICATION</scope>
    <source>
        <strain evidence="2">cv. Jemalong A17</strain>
    </source>
</reference>
<reference evidence="1 3" key="1">
    <citation type="journal article" date="2011" name="Nature">
        <title>The Medicago genome provides insight into the evolution of rhizobial symbioses.</title>
        <authorList>
            <person name="Young N.D."/>
            <person name="Debelle F."/>
            <person name="Oldroyd G.E."/>
            <person name="Geurts R."/>
            <person name="Cannon S.B."/>
            <person name="Udvardi M.K."/>
            <person name="Benedito V.A."/>
            <person name="Mayer K.F."/>
            <person name="Gouzy J."/>
            <person name="Schoof H."/>
            <person name="Van de Peer Y."/>
            <person name="Proost S."/>
            <person name="Cook D.R."/>
            <person name="Meyers B.C."/>
            <person name="Spannagl M."/>
            <person name="Cheung F."/>
            <person name="De Mita S."/>
            <person name="Krishnakumar V."/>
            <person name="Gundlach H."/>
            <person name="Zhou S."/>
            <person name="Mudge J."/>
            <person name="Bharti A.K."/>
            <person name="Murray J.D."/>
            <person name="Naoumkina M.A."/>
            <person name="Rosen B."/>
            <person name="Silverstein K.A."/>
            <person name="Tang H."/>
            <person name="Rombauts S."/>
            <person name="Zhao P.X."/>
            <person name="Zhou P."/>
            <person name="Barbe V."/>
            <person name="Bardou P."/>
            <person name="Bechner M."/>
            <person name="Bellec A."/>
            <person name="Berger A."/>
            <person name="Berges H."/>
            <person name="Bidwell S."/>
            <person name="Bisseling T."/>
            <person name="Choisne N."/>
            <person name="Couloux A."/>
            <person name="Denny R."/>
            <person name="Deshpande S."/>
            <person name="Dai X."/>
            <person name="Doyle J.J."/>
            <person name="Dudez A.M."/>
            <person name="Farmer A.D."/>
            <person name="Fouteau S."/>
            <person name="Franken C."/>
            <person name="Gibelin C."/>
            <person name="Gish J."/>
            <person name="Goldstein S."/>
            <person name="Gonzalez A.J."/>
            <person name="Green P.J."/>
            <person name="Hallab A."/>
            <person name="Hartog M."/>
            <person name="Hua A."/>
            <person name="Humphray S.J."/>
            <person name="Jeong D.H."/>
            <person name="Jing Y."/>
            <person name="Jocker A."/>
            <person name="Kenton S.M."/>
            <person name="Kim D.J."/>
            <person name="Klee K."/>
            <person name="Lai H."/>
            <person name="Lang C."/>
            <person name="Lin S."/>
            <person name="Macmil S.L."/>
            <person name="Magdelenat G."/>
            <person name="Matthews L."/>
            <person name="McCorrison J."/>
            <person name="Monaghan E.L."/>
            <person name="Mun J.H."/>
            <person name="Najar F.Z."/>
            <person name="Nicholson C."/>
            <person name="Noirot C."/>
            <person name="O'Bleness M."/>
            <person name="Paule C.R."/>
            <person name="Poulain J."/>
            <person name="Prion F."/>
            <person name="Qin B."/>
            <person name="Qu C."/>
            <person name="Retzel E.F."/>
            <person name="Riddle C."/>
            <person name="Sallet E."/>
            <person name="Samain S."/>
            <person name="Samson N."/>
            <person name="Sanders I."/>
            <person name="Saurat O."/>
            <person name="Scarpelli C."/>
            <person name="Schiex T."/>
            <person name="Segurens B."/>
            <person name="Severin A.J."/>
            <person name="Sherrier D.J."/>
            <person name="Shi R."/>
            <person name="Sims S."/>
            <person name="Singer S.R."/>
            <person name="Sinharoy S."/>
            <person name="Sterck L."/>
            <person name="Viollet A."/>
            <person name="Wang B.B."/>
            <person name="Wang K."/>
            <person name="Wang M."/>
            <person name="Wang X."/>
            <person name="Warfsmann J."/>
            <person name="Weissenbach J."/>
            <person name="White D.D."/>
            <person name="White J.D."/>
            <person name="Wiley G.B."/>
            <person name="Wincker P."/>
            <person name="Xing Y."/>
            <person name="Yang L."/>
            <person name="Yao Z."/>
            <person name="Ying F."/>
            <person name="Zhai J."/>
            <person name="Zhou L."/>
            <person name="Zuber A."/>
            <person name="Denarie J."/>
            <person name="Dixon R.A."/>
            <person name="May G.D."/>
            <person name="Schwartz D.C."/>
            <person name="Rogers J."/>
            <person name="Quetier F."/>
            <person name="Town C.D."/>
            <person name="Roe B.A."/>
        </authorList>
    </citation>
    <scope>NUCLEOTIDE SEQUENCE [LARGE SCALE GENOMIC DNA]</scope>
    <source>
        <strain evidence="1">A17</strain>
        <strain evidence="2 3">cv. Jemalong A17</strain>
    </source>
</reference>
<gene>
    <name evidence="1" type="ordered locus">MTR_8g009295</name>
</gene>
<name>A0A072TKM6_MEDTR</name>
<evidence type="ECO:0000313" key="2">
    <source>
        <dbReference type="EnsemblPlants" id="KEH17977"/>
    </source>
</evidence>
<evidence type="ECO:0000313" key="1">
    <source>
        <dbReference type="EMBL" id="KEH17977.1"/>
    </source>
</evidence>
<dbReference type="EnsemblPlants" id="KEH17977">
    <property type="protein sequence ID" value="KEH17977"/>
    <property type="gene ID" value="MTR_8g009295"/>
</dbReference>
<sequence>MNLEEYYKISRLYVGDRKVSMLGVRLSVGTFYTKQSHKIHYSQQSIKIRRVLNTSRQFLSYAKSQLNTTGFHWTH</sequence>